<reference evidence="1 2" key="1">
    <citation type="journal article" date="2018" name="Nat. Biotechnol.">
        <title>A standardized bacterial taxonomy based on genome phylogeny substantially revises the tree of life.</title>
        <authorList>
            <person name="Parks D.H."/>
            <person name="Chuvochina M."/>
            <person name="Waite D.W."/>
            <person name="Rinke C."/>
            <person name="Skarshewski A."/>
            <person name="Chaumeil P.A."/>
            <person name="Hugenholtz P."/>
        </authorList>
    </citation>
    <scope>NUCLEOTIDE SEQUENCE [LARGE SCALE GENOMIC DNA]</scope>
    <source>
        <strain evidence="1">UBA8739</strain>
    </source>
</reference>
<dbReference type="InterPro" id="IPR053738">
    <property type="entry name" value="Lambda_capsid_assembly"/>
</dbReference>
<dbReference type="Gene3D" id="3.90.1690.10">
    <property type="entry name" value="phage-related protein like domain"/>
    <property type="match status" value="1"/>
</dbReference>
<evidence type="ECO:0000313" key="1">
    <source>
        <dbReference type="EMBL" id="HAE49762.1"/>
    </source>
</evidence>
<accession>A0A3B9IPF1</accession>
<dbReference type="Proteomes" id="UP000257706">
    <property type="component" value="Unassembled WGS sequence"/>
</dbReference>
<organism evidence="1 2">
    <name type="scientific">Tistrella mobilis</name>
    <dbReference type="NCBI Taxonomy" id="171437"/>
    <lineage>
        <taxon>Bacteria</taxon>
        <taxon>Pseudomonadati</taxon>
        <taxon>Pseudomonadota</taxon>
        <taxon>Alphaproteobacteria</taxon>
        <taxon>Geminicoccales</taxon>
        <taxon>Geminicoccaceae</taxon>
        <taxon>Tistrella</taxon>
    </lineage>
</organism>
<dbReference type="AlphaFoldDB" id="A0A3B9IPF1"/>
<evidence type="ECO:0008006" key="3">
    <source>
        <dbReference type="Google" id="ProtNLM"/>
    </source>
</evidence>
<sequence length="310" mass="33388">MSMTSAQARVVDPVLSTHARGYRHPDRVGNLLFPAVPVDVAAGKVVEFGRESFMLYNARRSPGGATKRIQCGYVGKPYELVQDSLEGTVPRELARDASAVPGIDLGIRTTNTVMQALTLALEHQQAGIALDPANYDGGHKATVASGLKWGTDDGKPIADVEAARQAVRASCGSYPNVMVLGPVAYAALKTSRQIVDRFRNADIVTPQMLANLFELGSVVEGRAVIVENEEDGFVDVWGNAAVLAYVPPAPTGAEEPSFGYTYTMRDNPFVEQPYWHGNTKSWVYGVTYERQPVLTGMSAGFLIQAPAAEE</sequence>
<comment type="caution">
    <text evidence="1">The sequence shown here is derived from an EMBL/GenBank/DDBJ whole genome shotgun (WGS) entry which is preliminary data.</text>
</comment>
<evidence type="ECO:0000313" key="2">
    <source>
        <dbReference type="Proteomes" id="UP000257706"/>
    </source>
</evidence>
<dbReference type="EMBL" id="DMAI01000331">
    <property type="protein sequence ID" value="HAE49762.1"/>
    <property type="molecule type" value="Genomic_DNA"/>
</dbReference>
<name>A0A3B9IPF1_9PROT</name>
<protein>
    <recommendedName>
        <fullName evidence="3">Major capsid protein E</fullName>
    </recommendedName>
</protein>
<gene>
    <name evidence="1" type="ORF">DCK97_20290</name>
</gene>
<proteinExistence type="predicted"/>